<evidence type="ECO:0000256" key="1">
    <source>
        <dbReference type="SAM" id="MobiDB-lite"/>
    </source>
</evidence>
<reference evidence="3" key="1">
    <citation type="journal article" date="2019" name="Int. J. Syst. Evol. Microbiol.">
        <title>The Global Catalogue of Microorganisms (GCM) 10K type strain sequencing project: providing services to taxonomists for standard genome sequencing and annotation.</title>
        <authorList>
            <consortium name="The Broad Institute Genomics Platform"/>
            <consortium name="The Broad Institute Genome Sequencing Center for Infectious Disease"/>
            <person name="Wu L."/>
            <person name="Ma J."/>
        </authorList>
    </citation>
    <scope>NUCLEOTIDE SEQUENCE [LARGE SCALE GENOMIC DNA]</scope>
    <source>
        <strain evidence="3">NBRC 106310</strain>
    </source>
</reference>
<protein>
    <submittedName>
        <fullName evidence="2">Uncharacterized protein</fullName>
    </submittedName>
</protein>
<evidence type="ECO:0000313" key="2">
    <source>
        <dbReference type="EMBL" id="BDZ39751.1"/>
    </source>
</evidence>
<keyword evidence="3" id="KW-1185">Reference proteome</keyword>
<feature type="region of interest" description="Disordered" evidence="1">
    <location>
        <begin position="192"/>
        <end position="220"/>
    </location>
</feature>
<name>A0ABN6X8N8_9MICO</name>
<organism evidence="2 3">
    <name type="scientific">Microbacterium suwonense</name>
    <dbReference type="NCBI Taxonomy" id="683047"/>
    <lineage>
        <taxon>Bacteria</taxon>
        <taxon>Bacillati</taxon>
        <taxon>Actinomycetota</taxon>
        <taxon>Actinomycetes</taxon>
        <taxon>Micrococcales</taxon>
        <taxon>Microbacteriaceae</taxon>
        <taxon>Microbacterium</taxon>
    </lineage>
</organism>
<dbReference type="EMBL" id="AP027728">
    <property type="protein sequence ID" value="BDZ39751.1"/>
    <property type="molecule type" value="Genomic_DNA"/>
</dbReference>
<proteinExistence type="predicted"/>
<sequence length="220" mass="24554">MAYSVWHNFGGHTKQSTPIGLLRFLARVLPSPMTTGRVAGEARAATANATAAMASDSYPIWWRGIDVPPPAEWTYMFESFTGDDTGDEWALAAAIFIAQTRRRTGLGPTFAELFAHLMPETHGLPAPFPREMEFIERRRAVAAFRGHVTIDWRRRGLISFDKGVTRSLRVGRAFRERSRHRQLARLAGMPRLENGMSDPAAMNGCERAERPIADARSKGE</sequence>
<feature type="compositionally biased region" description="Basic and acidic residues" evidence="1">
    <location>
        <begin position="206"/>
        <end position="220"/>
    </location>
</feature>
<dbReference type="Proteomes" id="UP001321543">
    <property type="component" value="Chromosome"/>
</dbReference>
<evidence type="ECO:0000313" key="3">
    <source>
        <dbReference type="Proteomes" id="UP001321543"/>
    </source>
</evidence>
<gene>
    <name evidence="2" type="ORF">GCM10025863_23650</name>
</gene>
<accession>A0ABN6X8N8</accession>